<evidence type="ECO:0000313" key="5">
    <source>
        <dbReference type="EMBL" id="KAB1640781.1"/>
    </source>
</evidence>
<keyword evidence="6" id="KW-1185">Reference proteome</keyword>
<dbReference type="Pfam" id="PF00440">
    <property type="entry name" value="TetR_N"/>
    <property type="match status" value="1"/>
</dbReference>
<accession>A0A6N6NP49</accession>
<dbReference type="PANTHER" id="PTHR43479">
    <property type="entry name" value="ACREF/ENVCD OPERON REPRESSOR-RELATED"/>
    <property type="match status" value="1"/>
</dbReference>
<dbReference type="Gene3D" id="1.10.357.10">
    <property type="entry name" value="Tetracycline Repressor, domain 2"/>
    <property type="match status" value="1"/>
</dbReference>
<dbReference type="Proteomes" id="UP000468668">
    <property type="component" value="Unassembled WGS sequence"/>
</dbReference>
<evidence type="ECO:0000313" key="6">
    <source>
        <dbReference type="Proteomes" id="UP000468668"/>
    </source>
</evidence>
<dbReference type="AlphaFoldDB" id="A0A6N6NP49"/>
<evidence type="ECO:0000259" key="4">
    <source>
        <dbReference type="PROSITE" id="PS50977"/>
    </source>
</evidence>
<evidence type="ECO:0000256" key="1">
    <source>
        <dbReference type="ARBA" id="ARBA00023125"/>
    </source>
</evidence>
<name>A0A6N6NP49_9ACTN</name>
<comment type="caution">
    <text evidence="5">The sequence shown here is derived from an EMBL/GenBank/DDBJ whole genome shotgun (WGS) entry which is preliminary data.</text>
</comment>
<dbReference type="OrthoDB" id="3181973at2"/>
<dbReference type="RefSeq" id="WP_158049409.1">
    <property type="nucleotide sequence ID" value="NZ_WAJR01000009.1"/>
</dbReference>
<feature type="domain" description="HTH tetR-type" evidence="4">
    <location>
        <begin position="38"/>
        <end position="98"/>
    </location>
</feature>
<dbReference type="InterPro" id="IPR001647">
    <property type="entry name" value="HTH_TetR"/>
</dbReference>
<dbReference type="InterPro" id="IPR009057">
    <property type="entry name" value="Homeodomain-like_sf"/>
</dbReference>
<organism evidence="5 6">
    <name type="scientific">Ellagibacter isourolithinifaciens</name>
    <dbReference type="NCBI Taxonomy" id="2137581"/>
    <lineage>
        <taxon>Bacteria</taxon>
        <taxon>Bacillati</taxon>
        <taxon>Actinomycetota</taxon>
        <taxon>Coriobacteriia</taxon>
        <taxon>Eggerthellales</taxon>
        <taxon>Eggerthellaceae</taxon>
        <taxon>Ellagibacter</taxon>
    </lineage>
</organism>
<dbReference type="EMBL" id="WAJR01000009">
    <property type="protein sequence ID" value="KAB1640781.1"/>
    <property type="molecule type" value="Genomic_DNA"/>
</dbReference>
<gene>
    <name evidence="5" type="ORF">F8C90_05250</name>
</gene>
<proteinExistence type="predicted"/>
<dbReference type="PANTHER" id="PTHR43479:SF7">
    <property type="entry name" value="TETR-FAMILY TRANSCRIPTIONAL REGULATOR"/>
    <property type="match status" value="1"/>
</dbReference>
<dbReference type="PROSITE" id="PS50977">
    <property type="entry name" value="HTH_TETR_2"/>
    <property type="match status" value="1"/>
</dbReference>
<sequence>MPEMTEGRAKAGSGTQSGAPSRASVRPATAPKIDRRILFTKGLIKEAFLELKKSSSLADIKVTDLCERAGIGRGTFYRHYRNMTEVLDEVLDDAFSQSSSLARHLVSREIRTAGACSGCDMPFCQFVRENKHYAGIFLDESLTRVVLDKMVESQKGVYLRAMQGICDLSEGELADLLYFQSSGCLSAVRRCINASPEEWARTQAAIDNFILGGLAASTRRL</sequence>
<evidence type="ECO:0000256" key="3">
    <source>
        <dbReference type="SAM" id="MobiDB-lite"/>
    </source>
</evidence>
<dbReference type="GeneID" id="98657811"/>
<dbReference type="InterPro" id="IPR050624">
    <property type="entry name" value="HTH-type_Tx_Regulator"/>
</dbReference>
<dbReference type="GO" id="GO:0003677">
    <property type="term" value="F:DNA binding"/>
    <property type="evidence" value="ECO:0007669"/>
    <property type="project" value="UniProtKB-UniRule"/>
</dbReference>
<protein>
    <submittedName>
        <fullName evidence="5">TetR/AcrR family transcriptional regulator</fullName>
    </submittedName>
</protein>
<keyword evidence="1 2" id="KW-0238">DNA-binding</keyword>
<feature type="DNA-binding region" description="H-T-H motif" evidence="2">
    <location>
        <begin position="61"/>
        <end position="80"/>
    </location>
</feature>
<reference evidence="5 6" key="1">
    <citation type="submission" date="2019-09" db="EMBL/GenBank/DDBJ databases">
        <title>Whole genome shotgun sequencing (WGS) of Ellagibacter isourolithinifaciens DSM 104140(T) and Adlercreutzia muris DSM 29508(T).</title>
        <authorList>
            <person name="Stoll D.A."/>
            <person name="Danylec N."/>
            <person name="Huch M."/>
        </authorList>
    </citation>
    <scope>NUCLEOTIDE SEQUENCE [LARGE SCALE GENOMIC DNA]</scope>
    <source>
        <strain evidence="5 6">DSM 104140</strain>
    </source>
</reference>
<dbReference type="SUPFAM" id="SSF46689">
    <property type="entry name" value="Homeodomain-like"/>
    <property type="match status" value="1"/>
</dbReference>
<feature type="region of interest" description="Disordered" evidence="3">
    <location>
        <begin position="1"/>
        <end position="28"/>
    </location>
</feature>
<evidence type="ECO:0000256" key="2">
    <source>
        <dbReference type="PROSITE-ProRule" id="PRU00335"/>
    </source>
</evidence>